<evidence type="ECO:0000313" key="2">
    <source>
        <dbReference type="EMBL" id="VDD90660.1"/>
    </source>
</evidence>
<keyword evidence="1" id="KW-0812">Transmembrane</keyword>
<dbReference type="AlphaFoldDB" id="A0A0N4V6C0"/>
<protein>
    <submittedName>
        <fullName evidence="4">Fanconi anemia group I protein</fullName>
    </submittedName>
</protein>
<feature type="transmembrane region" description="Helical" evidence="1">
    <location>
        <begin position="140"/>
        <end position="162"/>
    </location>
</feature>
<name>A0A0N4V6C0_ENTVE</name>
<keyword evidence="1" id="KW-1133">Transmembrane helix</keyword>
<dbReference type="WBParaSite" id="EVEC_0000580001-mRNA-1">
    <property type="protein sequence ID" value="EVEC_0000580001-mRNA-1"/>
    <property type="gene ID" value="EVEC_0000580001"/>
</dbReference>
<proteinExistence type="predicted"/>
<dbReference type="EMBL" id="UXUI01008155">
    <property type="protein sequence ID" value="VDD90660.1"/>
    <property type="molecule type" value="Genomic_DNA"/>
</dbReference>
<accession>A0A0N4V6C0</accession>
<reference evidence="2 3" key="2">
    <citation type="submission" date="2018-10" db="EMBL/GenBank/DDBJ databases">
        <authorList>
            <consortium name="Pathogen Informatics"/>
        </authorList>
    </citation>
    <scope>NUCLEOTIDE SEQUENCE [LARGE SCALE GENOMIC DNA]</scope>
</reference>
<evidence type="ECO:0000313" key="4">
    <source>
        <dbReference type="WBParaSite" id="EVEC_0000580001-mRNA-1"/>
    </source>
</evidence>
<evidence type="ECO:0000313" key="3">
    <source>
        <dbReference type="Proteomes" id="UP000274131"/>
    </source>
</evidence>
<evidence type="ECO:0000256" key="1">
    <source>
        <dbReference type="SAM" id="Phobius"/>
    </source>
</evidence>
<sequence length="853" mass="96619">MEVETRRRRLGPPTDKEIEEELRQCCGQKSEIILRAVHTRGIASVLSVVDSLSSCDVSFRLSFMILEDLRAEVLLLGQRTVLGYASAWISQLEKVENKRNYAVLLSFLIHTTDLLQNVELRLLLKSKLVDVCHQFISQKLYGIAGVLLNILFLTTVAEVTYLDDVDIDNIDSIWNNFLNSKASRKFPVVLLQTFLLKNRMRRNCEGLIEALCKSNKLQKINEVVNDDFLCPRSQFFSILTDHLFVIIPKCSLPNATALLDALVAFNFERNKLHELLGSVLREQRMFNNDGKNLILLFFRVLISSLPQNLIACAGEKAAAVKAAFDESTAELLSLIVPGWNGEEVTYETSHFQNCWRKCVKKYIKVVLQENSASGHYTVNKGACEFLFACNYGFKALPLPLRSILLGINLMIFRLCSVEDARKALHSVLEIFESDISYLRSLVGCLGVEKLFLFLKPAFDFGDTRLRVAEFWKHCLLSFDSFPTFLKGCTYFAEAERGSEIEILLFSIAVSAVRESVFVSVENSEEAKTLRKLLLDCPILSSFYEQLSADIVNEAHGIRFLACMLKSLHYLEQINRRAGFQEAVVFNRPLILNVCLTVCKHYQKYFVFEDKNKASSVSILNVILEYLIHENSYSKLLKWKYLAELVQCSVGLVEKIIVSCTLEELQHLITKRPKNVPQIHVIRCCLVIGGLKNNKKRQLLSLMTDYLIDAICSASEKDAETGLLLAGHLVELHSGDEKERQVVSFVFSLISVSFPFLYESGAGSEADAHSLLKIEKILLNCLRLCPNAVLYDQCAIYIQLVASVSHKVQYYGEHKSLDSLLQERLAHGLAKLAEAICERKAFLRVGLLKFFTFL</sequence>
<reference evidence="4" key="1">
    <citation type="submission" date="2017-02" db="UniProtKB">
        <authorList>
            <consortium name="WormBaseParasite"/>
        </authorList>
    </citation>
    <scope>IDENTIFICATION</scope>
</reference>
<keyword evidence="1" id="KW-0472">Membrane</keyword>
<organism evidence="4">
    <name type="scientific">Enterobius vermicularis</name>
    <name type="common">Human pinworm</name>
    <dbReference type="NCBI Taxonomy" id="51028"/>
    <lineage>
        <taxon>Eukaryota</taxon>
        <taxon>Metazoa</taxon>
        <taxon>Ecdysozoa</taxon>
        <taxon>Nematoda</taxon>
        <taxon>Chromadorea</taxon>
        <taxon>Rhabditida</taxon>
        <taxon>Spirurina</taxon>
        <taxon>Oxyuridomorpha</taxon>
        <taxon>Oxyuroidea</taxon>
        <taxon>Oxyuridae</taxon>
        <taxon>Enterobius</taxon>
    </lineage>
</organism>
<gene>
    <name evidence="2" type="ORF">EVEC_LOCUS5411</name>
</gene>
<keyword evidence="3" id="KW-1185">Reference proteome</keyword>
<dbReference type="Proteomes" id="UP000274131">
    <property type="component" value="Unassembled WGS sequence"/>
</dbReference>